<dbReference type="SUPFAM" id="SSF54909">
    <property type="entry name" value="Dimeric alpha+beta barrel"/>
    <property type="match status" value="1"/>
</dbReference>
<feature type="domain" description="YCII-related" evidence="2">
    <location>
        <begin position="19"/>
        <end position="110"/>
    </location>
</feature>
<keyword evidence="4" id="KW-1185">Reference proteome</keyword>
<accession>A0A1W2FKW0</accession>
<dbReference type="Proteomes" id="UP000192674">
    <property type="component" value="Unassembled WGS sequence"/>
</dbReference>
<gene>
    <name evidence="3" type="ORF">SAMN05661093_07457</name>
</gene>
<evidence type="ECO:0000259" key="2">
    <source>
        <dbReference type="Pfam" id="PF03795"/>
    </source>
</evidence>
<dbReference type="Pfam" id="PF03795">
    <property type="entry name" value="YCII"/>
    <property type="match status" value="1"/>
</dbReference>
<evidence type="ECO:0000313" key="3">
    <source>
        <dbReference type="EMBL" id="SMD22493.1"/>
    </source>
</evidence>
<dbReference type="EMBL" id="FWXV01000008">
    <property type="protein sequence ID" value="SMD22493.1"/>
    <property type="molecule type" value="Genomic_DNA"/>
</dbReference>
<protein>
    <submittedName>
        <fullName evidence="3">Uncharacterized conserved protein</fullName>
    </submittedName>
</protein>
<comment type="similarity">
    <text evidence="1">Belongs to the YciI family.</text>
</comment>
<organism evidence="3 4">
    <name type="scientific">Kibdelosporangium aridum</name>
    <dbReference type="NCBI Taxonomy" id="2030"/>
    <lineage>
        <taxon>Bacteria</taxon>
        <taxon>Bacillati</taxon>
        <taxon>Actinomycetota</taxon>
        <taxon>Actinomycetes</taxon>
        <taxon>Pseudonocardiales</taxon>
        <taxon>Pseudonocardiaceae</taxon>
        <taxon>Kibdelosporangium</taxon>
    </lineage>
</organism>
<dbReference type="Gene3D" id="3.30.70.1060">
    <property type="entry name" value="Dimeric alpha+beta barrel"/>
    <property type="match status" value="1"/>
</dbReference>
<name>A0A1W2FKW0_KIBAR</name>
<dbReference type="RefSeq" id="WP_084431359.1">
    <property type="nucleotide sequence ID" value="NZ_FWXV01000008.1"/>
</dbReference>
<sequence length="112" mass="11961">MFEHTFMITVYERSVPHTTADVAPEILEAHMRLPALVEQAGAKILYGSSARSAITAKSIRGNEVADGPFNESAASLAGFFVIEADDINHAVEIGKLVPVVDGGVEVRPVITQ</sequence>
<dbReference type="InterPro" id="IPR005545">
    <property type="entry name" value="YCII"/>
</dbReference>
<dbReference type="AlphaFoldDB" id="A0A1W2FKW0"/>
<evidence type="ECO:0000256" key="1">
    <source>
        <dbReference type="ARBA" id="ARBA00007689"/>
    </source>
</evidence>
<dbReference type="InterPro" id="IPR011008">
    <property type="entry name" value="Dimeric_a/b-barrel"/>
</dbReference>
<dbReference type="OrthoDB" id="668782at2"/>
<proteinExistence type="inferred from homology"/>
<evidence type="ECO:0000313" key="4">
    <source>
        <dbReference type="Proteomes" id="UP000192674"/>
    </source>
</evidence>
<reference evidence="3 4" key="1">
    <citation type="submission" date="2017-04" db="EMBL/GenBank/DDBJ databases">
        <authorList>
            <person name="Afonso C.L."/>
            <person name="Miller P.J."/>
            <person name="Scott M.A."/>
            <person name="Spackman E."/>
            <person name="Goraichik I."/>
            <person name="Dimitrov K.M."/>
            <person name="Suarez D.L."/>
            <person name="Swayne D.E."/>
        </authorList>
    </citation>
    <scope>NUCLEOTIDE SEQUENCE [LARGE SCALE GENOMIC DNA]</scope>
    <source>
        <strain evidence="3 4">DSM 43828</strain>
    </source>
</reference>